<gene>
    <name evidence="3" type="ORF">SAMN05660733_01453</name>
</gene>
<evidence type="ECO:0000256" key="1">
    <source>
        <dbReference type="ARBA" id="ARBA00005254"/>
    </source>
</evidence>
<feature type="domain" description="MaoC-like" evidence="2">
    <location>
        <begin position="16"/>
        <end position="116"/>
    </location>
</feature>
<reference evidence="4" key="1">
    <citation type="submission" date="2017-04" db="EMBL/GenBank/DDBJ databases">
        <authorList>
            <person name="Varghese N."/>
            <person name="Submissions S."/>
        </authorList>
    </citation>
    <scope>NUCLEOTIDE SEQUENCE [LARGE SCALE GENOMIC DNA]</scope>
    <source>
        <strain evidence="4">DSM 44073</strain>
    </source>
</reference>
<evidence type="ECO:0000259" key="2">
    <source>
        <dbReference type="Pfam" id="PF01575"/>
    </source>
</evidence>
<dbReference type="Gene3D" id="3.10.129.10">
    <property type="entry name" value="Hotdog Thioesterase"/>
    <property type="match status" value="1"/>
</dbReference>
<protein>
    <submittedName>
        <fullName evidence="3">Acyl dehydratase</fullName>
    </submittedName>
</protein>
<dbReference type="EMBL" id="FWYC01000004">
    <property type="protein sequence ID" value="SMC71521.1"/>
    <property type="molecule type" value="Genomic_DNA"/>
</dbReference>
<dbReference type="RefSeq" id="WP_030481914.1">
    <property type="nucleotide sequence ID" value="NZ_FWYC01000004.1"/>
</dbReference>
<name>A0A1W2BF97_9PSEU</name>
<comment type="similarity">
    <text evidence="1">Belongs to the enoyl-CoA hydratase/isomerase family.</text>
</comment>
<dbReference type="STRING" id="40571.SAMN05660733_01453"/>
<accession>A0A1W2BF97</accession>
<organism evidence="3 4">
    <name type="scientific">Lentzea albidocapillata</name>
    <dbReference type="NCBI Taxonomy" id="40571"/>
    <lineage>
        <taxon>Bacteria</taxon>
        <taxon>Bacillati</taxon>
        <taxon>Actinomycetota</taxon>
        <taxon>Actinomycetes</taxon>
        <taxon>Pseudonocardiales</taxon>
        <taxon>Pseudonocardiaceae</taxon>
        <taxon>Lentzea</taxon>
    </lineage>
</organism>
<dbReference type="SUPFAM" id="SSF54637">
    <property type="entry name" value="Thioesterase/thiol ester dehydrase-isomerase"/>
    <property type="match status" value="1"/>
</dbReference>
<dbReference type="AlphaFoldDB" id="A0A1W2BF97"/>
<dbReference type="Proteomes" id="UP000192840">
    <property type="component" value="Unassembled WGS sequence"/>
</dbReference>
<dbReference type="InterPro" id="IPR002539">
    <property type="entry name" value="MaoC-like_dom"/>
</dbReference>
<sequence length="140" mass="15188">MTARQIQVGTRLPEHRVVAVDAEHIRQVALILRDTNPIHFDVGAVSAAGLGDREINQGGTTMAYVLDLLTKWAGSREALRTISCSFRANVFRGDDVVVGGEVTAVTRRDDELLVECEVWADANGRRAIKGTATVVLANYA</sequence>
<keyword evidence="4" id="KW-1185">Reference proteome</keyword>
<dbReference type="InterPro" id="IPR029069">
    <property type="entry name" value="HotDog_dom_sf"/>
</dbReference>
<dbReference type="eggNOG" id="COG2030">
    <property type="taxonomic scope" value="Bacteria"/>
</dbReference>
<proteinExistence type="inferred from homology"/>
<evidence type="ECO:0000313" key="3">
    <source>
        <dbReference type="EMBL" id="SMC71521.1"/>
    </source>
</evidence>
<dbReference type="Pfam" id="PF01575">
    <property type="entry name" value="MaoC_dehydratas"/>
    <property type="match status" value="1"/>
</dbReference>
<evidence type="ECO:0000313" key="4">
    <source>
        <dbReference type="Proteomes" id="UP000192840"/>
    </source>
</evidence>
<dbReference type="OrthoDB" id="5147746at2"/>